<keyword evidence="1" id="KW-0472">Membrane</keyword>
<keyword evidence="1" id="KW-1133">Transmembrane helix</keyword>
<feature type="transmembrane region" description="Helical" evidence="1">
    <location>
        <begin position="32"/>
        <end position="51"/>
    </location>
</feature>
<evidence type="ECO:0000313" key="2">
    <source>
        <dbReference type="EMBL" id="MBP2386490.1"/>
    </source>
</evidence>
<dbReference type="EMBL" id="JAGIOF010000001">
    <property type="protein sequence ID" value="MBP2386490.1"/>
    <property type="molecule type" value="Genomic_DNA"/>
</dbReference>
<protein>
    <submittedName>
        <fullName evidence="2">Apolipoprotein N-acyltransferase</fullName>
    </submittedName>
</protein>
<evidence type="ECO:0000256" key="1">
    <source>
        <dbReference type="SAM" id="Phobius"/>
    </source>
</evidence>
<keyword evidence="3" id="KW-1185">Reference proteome</keyword>
<accession>A0ABS4XDE3</accession>
<reference evidence="2 3" key="1">
    <citation type="submission" date="2021-03" db="EMBL/GenBank/DDBJ databases">
        <title>Sequencing the genomes of 1000 actinobacteria strains.</title>
        <authorList>
            <person name="Klenk H.-P."/>
        </authorList>
    </citation>
    <scope>NUCLEOTIDE SEQUENCE [LARGE SCALE GENOMIC DNA]</scope>
    <source>
        <strain evidence="2 3">DSM 15797</strain>
    </source>
</reference>
<comment type="caution">
    <text evidence="2">The sequence shown here is derived from an EMBL/GenBank/DDBJ whole genome shotgun (WGS) entry which is preliminary data.</text>
</comment>
<evidence type="ECO:0000313" key="3">
    <source>
        <dbReference type="Proteomes" id="UP001296993"/>
    </source>
</evidence>
<dbReference type="Proteomes" id="UP001296993">
    <property type="component" value="Unassembled WGS sequence"/>
</dbReference>
<keyword evidence="1" id="KW-0812">Transmembrane</keyword>
<dbReference type="RefSeq" id="WP_209997393.1">
    <property type="nucleotide sequence ID" value="NZ_BAAAJY010000002.1"/>
</dbReference>
<name>A0ABS4XDE3_9MICC</name>
<feature type="transmembrane region" description="Helical" evidence="1">
    <location>
        <begin position="63"/>
        <end position="89"/>
    </location>
</feature>
<gene>
    <name evidence="2" type="ORF">JOF47_002001</name>
</gene>
<organism evidence="2 3">
    <name type="scientific">Paeniglutamicibacter kerguelensis</name>
    <dbReference type="NCBI Taxonomy" id="254788"/>
    <lineage>
        <taxon>Bacteria</taxon>
        <taxon>Bacillati</taxon>
        <taxon>Actinomycetota</taxon>
        <taxon>Actinomycetes</taxon>
        <taxon>Micrococcales</taxon>
        <taxon>Micrococcaceae</taxon>
        <taxon>Paeniglutamicibacter</taxon>
    </lineage>
</organism>
<proteinExistence type="predicted"/>
<sequence>MPADREAAKEELRVLLEAEQARADRELRRIKFAWLVCGLSLAAALVPWLFLGGLAQFVLRDSGYTAVVLVPAWLALLGIVAATFAAVLFMMRTMRASLGNIVERDVRKNHGSPHRRP</sequence>